<reference evidence="2 3" key="1">
    <citation type="submission" date="2020-08" db="EMBL/GenBank/DDBJ databases">
        <title>Sequencing the genomes of 1000 actinobacteria strains.</title>
        <authorList>
            <person name="Klenk H.-P."/>
        </authorList>
    </citation>
    <scope>NUCLEOTIDE SEQUENCE [LARGE SCALE GENOMIC DNA]</scope>
    <source>
        <strain evidence="2 3">DSM 44786</strain>
    </source>
</reference>
<dbReference type="Proteomes" id="UP000573327">
    <property type="component" value="Unassembled WGS sequence"/>
</dbReference>
<name>A0A7W7WG22_9ACTN</name>
<gene>
    <name evidence="2" type="ORF">F4556_000715</name>
</gene>
<keyword evidence="3" id="KW-1185">Reference proteome</keyword>
<organism evidence="2 3">
    <name type="scientific">Kitasatospora gansuensis</name>
    <dbReference type="NCBI Taxonomy" id="258050"/>
    <lineage>
        <taxon>Bacteria</taxon>
        <taxon>Bacillati</taxon>
        <taxon>Actinomycetota</taxon>
        <taxon>Actinomycetes</taxon>
        <taxon>Kitasatosporales</taxon>
        <taxon>Streptomycetaceae</taxon>
        <taxon>Kitasatospora</taxon>
    </lineage>
</organism>
<proteinExistence type="predicted"/>
<dbReference type="AlphaFoldDB" id="A0A7W7WG22"/>
<feature type="compositionally biased region" description="Basic residues" evidence="1">
    <location>
        <begin position="173"/>
        <end position="182"/>
    </location>
</feature>
<feature type="region of interest" description="Disordered" evidence="1">
    <location>
        <begin position="163"/>
        <end position="182"/>
    </location>
</feature>
<evidence type="ECO:0000313" key="2">
    <source>
        <dbReference type="EMBL" id="MBB4945180.1"/>
    </source>
</evidence>
<accession>A0A7W7WG22</accession>
<dbReference type="RefSeq" id="WP_184911518.1">
    <property type="nucleotide sequence ID" value="NZ_JACHJR010000001.1"/>
</dbReference>
<evidence type="ECO:0000313" key="3">
    <source>
        <dbReference type="Proteomes" id="UP000573327"/>
    </source>
</evidence>
<evidence type="ECO:0000256" key="1">
    <source>
        <dbReference type="SAM" id="MobiDB-lite"/>
    </source>
</evidence>
<protein>
    <submittedName>
        <fullName evidence="2">Uncharacterized protein</fullName>
    </submittedName>
</protein>
<sequence>MLGLLGFYDELDSRPGQPNGSIRYAVRPAGEPDEAGLVAYLDAGHVLIDVTEAGRDVITGAVHRNSPGCSSLVTDGAWLWRQDFPHYLETHHVSLPEAFTAHVRSLDYRMPTITVAQFAPHYNETLPLVGWASAVPWRSTATTLVPEVRAVTSKAQFDAVMLEQDRNRPNGSRGKRRKPRRA</sequence>
<dbReference type="EMBL" id="JACHJR010000001">
    <property type="protein sequence ID" value="MBB4945180.1"/>
    <property type="molecule type" value="Genomic_DNA"/>
</dbReference>
<comment type="caution">
    <text evidence="2">The sequence shown here is derived from an EMBL/GenBank/DDBJ whole genome shotgun (WGS) entry which is preliminary data.</text>
</comment>